<reference evidence="1" key="1">
    <citation type="journal article" date="2020" name="Nature">
        <title>Giant virus diversity and host interactions through global metagenomics.</title>
        <authorList>
            <person name="Schulz F."/>
            <person name="Roux S."/>
            <person name="Paez-Espino D."/>
            <person name="Jungbluth S."/>
            <person name="Walsh D.A."/>
            <person name="Denef V.J."/>
            <person name="McMahon K.D."/>
            <person name="Konstantinidis K.T."/>
            <person name="Eloe-Fadrosh E.A."/>
            <person name="Kyrpides N.C."/>
            <person name="Woyke T."/>
        </authorList>
    </citation>
    <scope>NUCLEOTIDE SEQUENCE</scope>
    <source>
        <strain evidence="1">GVMAG-M-3300023179-90</strain>
    </source>
</reference>
<dbReference type="Pfam" id="PF01041">
    <property type="entry name" value="DegT_DnrJ_EryC1"/>
    <property type="match status" value="1"/>
</dbReference>
<dbReference type="SUPFAM" id="SSF53383">
    <property type="entry name" value="PLP-dependent transferases"/>
    <property type="match status" value="1"/>
</dbReference>
<evidence type="ECO:0008006" key="2">
    <source>
        <dbReference type="Google" id="ProtNLM"/>
    </source>
</evidence>
<dbReference type="Gene3D" id="3.90.1150.10">
    <property type="entry name" value="Aspartate Aminotransferase, domain 1"/>
    <property type="match status" value="1"/>
</dbReference>
<proteinExistence type="predicted"/>
<dbReference type="InterPro" id="IPR015421">
    <property type="entry name" value="PyrdxlP-dep_Trfase_major"/>
</dbReference>
<sequence>MEKKIWYAPNKKEAYGDKEIQAVIDCLNDGWLAGFGPRTVEFEEKVSREFGKKYGLFVNSGSSAILLGLKALDLKPNDEIITPACTFSTTIAPIIQCGLTPIFCDVEIGTYVPTVEQICEKITEKTKVILLPNLIGSKPDWKKIRELVPPHILLFEDSADTITNTIETDIAITSFYSSHLITAAGSGGMLMVNDDKLLKKATMYRDWGRIGDNSEDMITRFEYSIDGIPYDYKFLYGAVGYNMKSSEMNAAFGLVQLSRIEEIREKRKTVFRRYLENLKDLTDLVMPVNTFDSDWLAIPFMTKRRLELLTFLEANNIQTRVCFAGNVTRHPVYREYLEEFPNSDRIMAEGFLLGAHHGMTVDDVDYVCNKMKEFFIK</sequence>
<organism evidence="1">
    <name type="scientific">viral metagenome</name>
    <dbReference type="NCBI Taxonomy" id="1070528"/>
    <lineage>
        <taxon>unclassified sequences</taxon>
        <taxon>metagenomes</taxon>
        <taxon>organismal metagenomes</taxon>
    </lineage>
</organism>
<dbReference type="EMBL" id="MN739921">
    <property type="protein sequence ID" value="QHT77738.1"/>
    <property type="molecule type" value="Genomic_DNA"/>
</dbReference>
<dbReference type="GO" id="GO:0008483">
    <property type="term" value="F:transaminase activity"/>
    <property type="evidence" value="ECO:0007669"/>
    <property type="project" value="TreeGrafter"/>
</dbReference>
<dbReference type="AlphaFoldDB" id="A0A6C0HAX1"/>
<dbReference type="InterPro" id="IPR015422">
    <property type="entry name" value="PyrdxlP-dep_Trfase_small"/>
</dbReference>
<evidence type="ECO:0000313" key="1">
    <source>
        <dbReference type="EMBL" id="QHT77738.1"/>
    </source>
</evidence>
<protein>
    <recommendedName>
        <fullName evidence="2">DegT/DnrJ/EryC1/StrS aminotransferase family protein</fullName>
    </recommendedName>
</protein>
<dbReference type="InterPro" id="IPR015424">
    <property type="entry name" value="PyrdxlP-dep_Trfase"/>
</dbReference>
<dbReference type="PANTHER" id="PTHR30244:SF34">
    <property type="entry name" value="DTDP-4-AMINO-4,6-DIDEOXYGALACTOSE TRANSAMINASE"/>
    <property type="match status" value="1"/>
</dbReference>
<dbReference type="GO" id="GO:0000271">
    <property type="term" value="P:polysaccharide biosynthetic process"/>
    <property type="evidence" value="ECO:0007669"/>
    <property type="project" value="TreeGrafter"/>
</dbReference>
<name>A0A6C0HAX1_9ZZZZ</name>
<dbReference type="PIRSF" id="PIRSF000390">
    <property type="entry name" value="PLP_StrS"/>
    <property type="match status" value="1"/>
</dbReference>
<accession>A0A6C0HAX1</accession>
<dbReference type="PANTHER" id="PTHR30244">
    <property type="entry name" value="TRANSAMINASE"/>
    <property type="match status" value="1"/>
</dbReference>
<dbReference type="Gene3D" id="3.40.640.10">
    <property type="entry name" value="Type I PLP-dependent aspartate aminotransferase-like (Major domain)"/>
    <property type="match status" value="1"/>
</dbReference>
<dbReference type="InterPro" id="IPR000653">
    <property type="entry name" value="DegT/StrS_aminotransferase"/>
</dbReference>
<dbReference type="GO" id="GO:0030170">
    <property type="term" value="F:pyridoxal phosphate binding"/>
    <property type="evidence" value="ECO:0007669"/>
    <property type="project" value="TreeGrafter"/>
</dbReference>